<evidence type="ECO:0000256" key="1">
    <source>
        <dbReference type="SAM" id="MobiDB-lite"/>
    </source>
</evidence>
<organism evidence="2 3">
    <name type="scientific">Suillus discolor</name>
    <dbReference type="NCBI Taxonomy" id="1912936"/>
    <lineage>
        <taxon>Eukaryota</taxon>
        <taxon>Fungi</taxon>
        <taxon>Dikarya</taxon>
        <taxon>Basidiomycota</taxon>
        <taxon>Agaricomycotina</taxon>
        <taxon>Agaricomycetes</taxon>
        <taxon>Agaricomycetidae</taxon>
        <taxon>Boletales</taxon>
        <taxon>Suillineae</taxon>
        <taxon>Suillaceae</taxon>
        <taxon>Suillus</taxon>
    </lineage>
</organism>
<feature type="region of interest" description="Disordered" evidence="1">
    <location>
        <begin position="47"/>
        <end position="67"/>
    </location>
</feature>
<evidence type="ECO:0000313" key="3">
    <source>
        <dbReference type="Proteomes" id="UP000823399"/>
    </source>
</evidence>
<sequence length="172" mass="19631">MTQAMVRLEFAEHKRCDLQDGINSSLHAEISPSVLIANGLELEDQQRRLRADRKASSQNPTDNQKAKIQMRSNALHRKLDAWVQVQILYMSAVASLHIRAQHDDSPQDKLPEDFILLLPSQLNPTTPCALLLCQIEWKLRYAQADDALNDVHQNIHLHAHLNTFKTLHIHGQ</sequence>
<dbReference type="EMBL" id="JABBWM010000001">
    <property type="protein sequence ID" value="KAG2120465.1"/>
    <property type="molecule type" value="Genomic_DNA"/>
</dbReference>
<protein>
    <submittedName>
        <fullName evidence="2">Uncharacterized protein</fullName>
    </submittedName>
</protein>
<dbReference type="RefSeq" id="XP_041299841.1">
    <property type="nucleotide sequence ID" value="XM_041440768.1"/>
</dbReference>
<name>A0A9P7FJ67_9AGAM</name>
<reference evidence="2" key="1">
    <citation type="journal article" date="2020" name="New Phytol.">
        <title>Comparative genomics reveals dynamic genome evolution in host specialist ectomycorrhizal fungi.</title>
        <authorList>
            <person name="Lofgren L.A."/>
            <person name="Nguyen N.H."/>
            <person name="Vilgalys R."/>
            <person name="Ruytinx J."/>
            <person name="Liao H.L."/>
            <person name="Branco S."/>
            <person name="Kuo A."/>
            <person name="LaButti K."/>
            <person name="Lipzen A."/>
            <person name="Andreopoulos W."/>
            <person name="Pangilinan J."/>
            <person name="Riley R."/>
            <person name="Hundley H."/>
            <person name="Na H."/>
            <person name="Barry K."/>
            <person name="Grigoriev I.V."/>
            <person name="Stajich J.E."/>
            <person name="Kennedy P.G."/>
        </authorList>
    </citation>
    <scope>NUCLEOTIDE SEQUENCE</scope>
    <source>
        <strain evidence="2">FC423</strain>
    </source>
</reference>
<dbReference type="GeneID" id="64703027"/>
<accession>A0A9P7FJ67</accession>
<dbReference type="Proteomes" id="UP000823399">
    <property type="component" value="Unassembled WGS sequence"/>
</dbReference>
<proteinExistence type="predicted"/>
<keyword evidence="3" id="KW-1185">Reference proteome</keyword>
<comment type="caution">
    <text evidence="2">The sequence shown here is derived from an EMBL/GenBank/DDBJ whole genome shotgun (WGS) entry which is preliminary data.</text>
</comment>
<gene>
    <name evidence="2" type="ORF">F5147DRAFT_766386</name>
</gene>
<dbReference type="AlphaFoldDB" id="A0A9P7FJ67"/>
<evidence type="ECO:0000313" key="2">
    <source>
        <dbReference type="EMBL" id="KAG2120465.1"/>
    </source>
</evidence>
<dbReference type="OrthoDB" id="2680741at2759"/>